<evidence type="ECO:0000256" key="1">
    <source>
        <dbReference type="SAM" id="MobiDB-lite"/>
    </source>
</evidence>
<keyword evidence="3" id="KW-1185">Reference proteome</keyword>
<name>A0AAE3VCR1_9BACT</name>
<dbReference type="AlphaFoldDB" id="A0AAE3VCR1"/>
<accession>A0AAE3VCR1</accession>
<sequence>MDWTEGTPGTVGIDAVDSGDRLADSGDWLADSGDS</sequence>
<feature type="region of interest" description="Disordered" evidence="1">
    <location>
        <begin position="1"/>
        <end position="35"/>
    </location>
</feature>
<dbReference type="EMBL" id="JAUSVL010000001">
    <property type="protein sequence ID" value="MDQ0288062.1"/>
    <property type="molecule type" value="Genomic_DNA"/>
</dbReference>
<evidence type="ECO:0000313" key="3">
    <source>
        <dbReference type="Proteomes" id="UP001238163"/>
    </source>
</evidence>
<organism evidence="2 3">
    <name type="scientific">Oligosphaera ethanolica</name>
    <dbReference type="NCBI Taxonomy" id="760260"/>
    <lineage>
        <taxon>Bacteria</taxon>
        <taxon>Pseudomonadati</taxon>
        <taxon>Lentisphaerota</taxon>
        <taxon>Oligosphaeria</taxon>
        <taxon>Oligosphaerales</taxon>
        <taxon>Oligosphaeraceae</taxon>
        <taxon>Oligosphaera</taxon>
    </lineage>
</organism>
<reference evidence="2" key="1">
    <citation type="submission" date="2023-07" db="EMBL/GenBank/DDBJ databases">
        <title>Genomic Encyclopedia of Type Strains, Phase IV (KMG-IV): sequencing the most valuable type-strain genomes for metagenomic binning, comparative biology and taxonomic classification.</title>
        <authorList>
            <person name="Goeker M."/>
        </authorList>
    </citation>
    <scope>NUCLEOTIDE SEQUENCE</scope>
    <source>
        <strain evidence="2">DSM 24202</strain>
    </source>
</reference>
<dbReference type="Proteomes" id="UP001238163">
    <property type="component" value="Unassembled WGS sequence"/>
</dbReference>
<protein>
    <submittedName>
        <fullName evidence="2">Uncharacterized protein</fullName>
    </submittedName>
</protein>
<gene>
    <name evidence="2" type="ORF">J3R75_000169</name>
</gene>
<comment type="caution">
    <text evidence="2">The sequence shown here is derived from an EMBL/GenBank/DDBJ whole genome shotgun (WGS) entry which is preliminary data.</text>
</comment>
<proteinExistence type="predicted"/>
<evidence type="ECO:0000313" key="2">
    <source>
        <dbReference type="EMBL" id="MDQ0288062.1"/>
    </source>
</evidence>